<dbReference type="Proteomes" id="UP000036027">
    <property type="component" value="Unassembled WGS sequence"/>
</dbReference>
<keyword evidence="1" id="KW-0963">Cytoplasm</keyword>
<dbReference type="GO" id="GO:0006744">
    <property type="term" value="P:ubiquinone biosynthetic process"/>
    <property type="evidence" value="ECO:0007669"/>
    <property type="project" value="UniProtKB-KW"/>
</dbReference>
<dbReference type="AlphaFoldDB" id="A0A0J0YST7"/>
<evidence type="ECO:0000256" key="4">
    <source>
        <dbReference type="ARBA" id="ARBA00023317"/>
    </source>
</evidence>
<dbReference type="PANTHER" id="PTHR38683">
    <property type="entry name" value="CHORISMATE PYRUVATE-LYASE"/>
    <property type="match status" value="1"/>
</dbReference>
<sequence length="172" mass="18914">MDNLLDWQASLPDVFFAPEVVVAQSLTAALRSLGAEFSVRLLYLGNVGFDPIFAGGLQEQGKNNWFARDVLLCLNGTPVVWARSMCHEGADRWSALLDCGTQPLGERLFDGSLPLIRTSFEYASIPPARLPQGLVAQEVLARRSFFDWEGQTLGLAECFLPALSQFLPAKPQ</sequence>
<dbReference type="InterPro" id="IPR028978">
    <property type="entry name" value="Chorismate_lyase_/UTRA_dom_sf"/>
</dbReference>
<keyword evidence="3" id="KW-0456">Lyase</keyword>
<dbReference type="Gene3D" id="3.40.1410.10">
    <property type="entry name" value="Chorismate lyase-like"/>
    <property type="match status" value="1"/>
</dbReference>
<evidence type="ECO:0000256" key="3">
    <source>
        <dbReference type="ARBA" id="ARBA00023239"/>
    </source>
</evidence>
<dbReference type="SUPFAM" id="SSF64288">
    <property type="entry name" value="Chorismate lyase-like"/>
    <property type="match status" value="1"/>
</dbReference>
<dbReference type="GO" id="GO:0008813">
    <property type="term" value="F:chorismate lyase activity"/>
    <property type="evidence" value="ECO:0007669"/>
    <property type="project" value="InterPro"/>
</dbReference>
<evidence type="ECO:0000256" key="1">
    <source>
        <dbReference type="ARBA" id="ARBA00022490"/>
    </source>
</evidence>
<dbReference type="EMBL" id="JTDO01000005">
    <property type="protein sequence ID" value="KLT73215.1"/>
    <property type="molecule type" value="Genomic_DNA"/>
</dbReference>
<reference evidence="5 6" key="1">
    <citation type="submission" date="2014-11" db="EMBL/GenBank/DDBJ databases">
        <title>Genome of a novel goose pathogen.</title>
        <authorList>
            <person name="Hansen C.M."/>
            <person name="Hueffer K."/>
            <person name="Choi S.C."/>
        </authorList>
    </citation>
    <scope>NUCLEOTIDE SEQUENCE [LARGE SCALE GENOMIC DNA]</scope>
    <source>
        <strain evidence="5 6">KH1503</strain>
    </source>
</reference>
<comment type="caution">
    <text evidence="5">The sequence shown here is derived from an EMBL/GenBank/DDBJ whole genome shotgun (WGS) entry which is preliminary data.</text>
</comment>
<accession>A0A0J0YST7</accession>
<dbReference type="PANTHER" id="PTHR38683:SF1">
    <property type="entry name" value="CHORISMATE PYRUVATE-LYASE"/>
    <property type="match status" value="1"/>
</dbReference>
<organism evidence="5 6">
    <name type="scientific">Neisseria arctica</name>
    <dbReference type="NCBI Taxonomy" id="1470200"/>
    <lineage>
        <taxon>Bacteria</taxon>
        <taxon>Pseudomonadati</taxon>
        <taxon>Pseudomonadota</taxon>
        <taxon>Betaproteobacteria</taxon>
        <taxon>Neisseriales</taxon>
        <taxon>Neisseriaceae</taxon>
        <taxon>Neisseria</taxon>
    </lineage>
</organism>
<dbReference type="PATRIC" id="fig|1470200.3.peg.1958"/>
<evidence type="ECO:0000256" key="2">
    <source>
        <dbReference type="ARBA" id="ARBA00022688"/>
    </source>
</evidence>
<name>A0A0J0YST7_9NEIS</name>
<dbReference type="RefSeq" id="WP_047760767.1">
    <property type="nucleotide sequence ID" value="NZ_CP091510.1"/>
</dbReference>
<proteinExistence type="predicted"/>
<dbReference type="GO" id="GO:0005829">
    <property type="term" value="C:cytosol"/>
    <property type="evidence" value="ECO:0007669"/>
    <property type="project" value="TreeGrafter"/>
</dbReference>
<keyword evidence="4" id="KW-0670">Pyruvate</keyword>
<evidence type="ECO:0000313" key="5">
    <source>
        <dbReference type="EMBL" id="KLT73215.1"/>
    </source>
</evidence>
<keyword evidence="6" id="KW-1185">Reference proteome</keyword>
<protein>
    <recommendedName>
        <fullName evidence="7">Chorismate lyase</fullName>
    </recommendedName>
</protein>
<evidence type="ECO:0008006" key="7">
    <source>
        <dbReference type="Google" id="ProtNLM"/>
    </source>
</evidence>
<dbReference type="STRING" id="1470200.PL75_04085"/>
<dbReference type="Pfam" id="PF04345">
    <property type="entry name" value="Chor_lyase"/>
    <property type="match status" value="1"/>
</dbReference>
<evidence type="ECO:0000313" key="6">
    <source>
        <dbReference type="Proteomes" id="UP000036027"/>
    </source>
</evidence>
<gene>
    <name evidence="5" type="ORF">PL75_04085</name>
</gene>
<keyword evidence="2" id="KW-0831">Ubiquinone biosynthesis</keyword>
<dbReference type="InterPro" id="IPR007440">
    <property type="entry name" value="Chorismate--pyruvate_lyase"/>
</dbReference>